<dbReference type="GO" id="GO:0004135">
    <property type="term" value="F:amylo-alpha-1,6-glucosidase activity"/>
    <property type="evidence" value="ECO:0007669"/>
    <property type="project" value="InterPro"/>
</dbReference>
<dbReference type="Gene3D" id="3.20.20.80">
    <property type="entry name" value="Glycosidases"/>
    <property type="match status" value="1"/>
</dbReference>
<dbReference type="SUPFAM" id="SSF51011">
    <property type="entry name" value="Glycosyl hydrolase domain"/>
    <property type="match status" value="1"/>
</dbReference>
<dbReference type="RefSeq" id="WP_183197403.1">
    <property type="nucleotide sequence ID" value="NZ_JACIEK010000001.1"/>
</dbReference>
<evidence type="ECO:0000256" key="4">
    <source>
        <dbReference type="SAM" id="MobiDB-lite"/>
    </source>
</evidence>
<dbReference type="Gene3D" id="2.60.40.1180">
    <property type="entry name" value="Golgi alpha-mannosidase II"/>
    <property type="match status" value="1"/>
</dbReference>
<dbReference type="CDD" id="cd02856">
    <property type="entry name" value="E_set_GDE_Isoamylase_N"/>
    <property type="match status" value="1"/>
</dbReference>
<dbReference type="EC" id="3.2.1.-" evidence="6"/>
<dbReference type="GO" id="GO:0005980">
    <property type="term" value="P:glycogen catabolic process"/>
    <property type="evidence" value="ECO:0007669"/>
    <property type="project" value="InterPro"/>
</dbReference>
<dbReference type="SMART" id="SM00642">
    <property type="entry name" value="Aamy"/>
    <property type="match status" value="1"/>
</dbReference>
<dbReference type="SUPFAM" id="SSF81296">
    <property type="entry name" value="E set domains"/>
    <property type="match status" value="1"/>
</dbReference>
<dbReference type="InterPro" id="IPR004193">
    <property type="entry name" value="Glyco_hydro_13_N"/>
</dbReference>
<keyword evidence="2 6" id="KW-0378">Hydrolase</keyword>
<dbReference type="Pfam" id="PF02922">
    <property type="entry name" value="CBM_48"/>
    <property type="match status" value="1"/>
</dbReference>
<dbReference type="Gene3D" id="2.60.40.10">
    <property type="entry name" value="Immunoglobulins"/>
    <property type="match status" value="1"/>
</dbReference>
<evidence type="ECO:0000256" key="3">
    <source>
        <dbReference type="ARBA" id="ARBA00023295"/>
    </source>
</evidence>
<feature type="compositionally biased region" description="Basic and acidic residues" evidence="4">
    <location>
        <begin position="459"/>
        <end position="471"/>
    </location>
</feature>
<evidence type="ECO:0000313" key="6">
    <source>
        <dbReference type="EMBL" id="MBB3996621.1"/>
    </source>
</evidence>
<dbReference type="EMBL" id="JACIEK010000001">
    <property type="protein sequence ID" value="MBB3996621.1"/>
    <property type="molecule type" value="Genomic_DNA"/>
</dbReference>
<protein>
    <submittedName>
        <fullName evidence="6">Glycogen operon protein</fullName>
        <ecNumber evidence="6">3.2.1.-</ecNumber>
    </submittedName>
</protein>
<dbReference type="InterPro" id="IPR013783">
    <property type="entry name" value="Ig-like_fold"/>
</dbReference>
<dbReference type="Proteomes" id="UP000542776">
    <property type="component" value="Unassembled WGS sequence"/>
</dbReference>
<proteinExistence type="inferred from homology"/>
<keyword evidence="7" id="KW-1185">Reference proteome</keyword>
<dbReference type="SUPFAM" id="SSF51445">
    <property type="entry name" value="(Trans)glycosidases"/>
    <property type="match status" value="1"/>
</dbReference>
<keyword evidence="3 6" id="KW-0326">Glycosidase</keyword>
<feature type="region of interest" description="Disordered" evidence="4">
    <location>
        <begin position="459"/>
        <end position="484"/>
    </location>
</feature>
<dbReference type="InterPro" id="IPR044505">
    <property type="entry name" value="GlgX_Isoamylase_N_E_set"/>
</dbReference>
<organism evidence="6 7">
    <name type="scientific">Aureimonas pseudogalii</name>
    <dbReference type="NCBI Taxonomy" id="1744844"/>
    <lineage>
        <taxon>Bacteria</taxon>
        <taxon>Pseudomonadati</taxon>
        <taxon>Pseudomonadota</taxon>
        <taxon>Alphaproteobacteria</taxon>
        <taxon>Hyphomicrobiales</taxon>
        <taxon>Aurantimonadaceae</taxon>
        <taxon>Aureimonas</taxon>
    </lineage>
</organism>
<sequence>MTRQITAERGLPDGLGATLMEDGVHVAVFSAHAEAIDLCLFEPSAPVEAQRLQLPGRMGDVHYGFVPGLRAGALYGLRAHGRFDPAQGHRFDASKLLVDPYALRIDRPFLYHPTLAAPPGRAIDTAPLVPRAVVDAPAGDAAPLPFRRPGFTYEVLVRAYTQRHPLVPERLRGTVAALAEPAVLDHLVRLGVETVELMPLAAAIDERHLSALGLTNAWGYNPVTHRAPDPRLAPGGWPEIRRTVEALHARGIRVLLDVVLNHSGESDRWGPTIAYRGLDNRSYYAAAPDDPDCLINDTGTGNTFALWREPVARMAIDALRTWVEVGGIDGFRYDLGPILGRTPDGFRPDAPFFAMLAADPVLKDRIHVAEPWDIGPGGYQVGRFPRPFLEWQDRFRDDVRRFWHGETGLISALATRLAGSPDLFDSGGRTPGDGVNFIAAHDGFSLADLVAFEAKHNEANGEGNRDGHGENHSWNNGTEGPTRDPAIAEARRCDVRALLATLFVARGTPMIVAGDEMGRTQGGNNNGYAQDNETLWLDWPSADMDLTAFTARLAALRREEPALHADRFLTGAEWHGRPDVTWLGDDGAAMTPEAWNAPEGRFLGLRTSGGTQGADVLVYLNAAGEARDLSLPEPRPGHAWSLALQSDRPDLGERPLGPGLGLSVGARSVFILVERLAA</sequence>
<gene>
    <name evidence="6" type="ORF">GGR04_000442</name>
</gene>
<dbReference type="InterPro" id="IPR011837">
    <property type="entry name" value="Glycogen_debranch_GlgX"/>
</dbReference>
<name>A0A7W6E8B5_9HYPH</name>
<dbReference type="AlphaFoldDB" id="A0A7W6E8B5"/>
<dbReference type="InterPro" id="IPR014756">
    <property type="entry name" value="Ig_E-set"/>
</dbReference>
<accession>A0A7W6E8B5</accession>
<evidence type="ECO:0000256" key="1">
    <source>
        <dbReference type="ARBA" id="ARBA00008061"/>
    </source>
</evidence>
<comment type="similarity">
    <text evidence="1">Belongs to the glycosyl hydrolase 13 family.</text>
</comment>
<evidence type="ECO:0000313" key="7">
    <source>
        <dbReference type="Proteomes" id="UP000542776"/>
    </source>
</evidence>
<dbReference type="InterPro" id="IPR017853">
    <property type="entry name" value="GH"/>
</dbReference>
<dbReference type="PANTHER" id="PTHR43002">
    <property type="entry name" value="GLYCOGEN DEBRANCHING ENZYME"/>
    <property type="match status" value="1"/>
</dbReference>
<evidence type="ECO:0000256" key="2">
    <source>
        <dbReference type="ARBA" id="ARBA00022801"/>
    </source>
</evidence>
<dbReference type="NCBIfam" id="TIGR02100">
    <property type="entry name" value="glgX_debranch"/>
    <property type="match status" value="1"/>
</dbReference>
<reference evidence="6 7" key="1">
    <citation type="submission" date="2020-08" db="EMBL/GenBank/DDBJ databases">
        <title>Genomic Encyclopedia of Type Strains, Phase IV (KMG-IV): sequencing the most valuable type-strain genomes for metagenomic binning, comparative biology and taxonomic classification.</title>
        <authorList>
            <person name="Goeker M."/>
        </authorList>
    </citation>
    <scope>NUCLEOTIDE SEQUENCE [LARGE SCALE GENOMIC DNA]</scope>
    <source>
        <strain evidence="6 7">DSM 102238</strain>
    </source>
</reference>
<evidence type="ECO:0000259" key="5">
    <source>
        <dbReference type="SMART" id="SM00642"/>
    </source>
</evidence>
<comment type="caution">
    <text evidence="6">The sequence shown here is derived from an EMBL/GenBank/DDBJ whole genome shotgun (WGS) entry which is preliminary data.</text>
</comment>
<feature type="domain" description="Glycosyl hydrolase family 13 catalytic" evidence="5">
    <location>
        <begin position="154"/>
        <end position="557"/>
    </location>
</feature>
<dbReference type="InterPro" id="IPR006047">
    <property type="entry name" value="GH13_cat_dom"/>
</dbReference>
<dbReference type="InterPro" id="IPR013780">
    <property type="entry name" value="Glyco_hydro_b"/>
</dbReference>
<dbReference type="CDD" id="cd11326">
    <property type="entry name" value="AmyAc_Glg_debranch"/>
    <property type="match status" value="1"/>
</dbReference>